<dbReference type="PANTHER" id="PTHR38454">
    <property type="entry name" value="INTEGRAL MEMBRANE PROTEIN-RELATED"/>
    <property type="match status" value="1"/>
</dbReference>
<organism evidence="2 3">
    <name type="scientific">SAR324 cluster bacterium</name>
    <dbReference type="NCBI Taxonomy" id="2024889"/>
    <lineage>
        <taxon>Bacteria</taxon>
        <taxon>Deltaproteobacteria</taxon>
        <taxon>SAR324 cluster</taxon>
    </lineage>
</organism>
<dbReference type="PANTHER" id="PTHR38454:SF1">
    <property type="entry name" value="INTEGRAL MEMBRANE PROTEIN"/>
    <property type="match status" value="1"/>
</dbReference>
<dbReference type="InterPro" id="IPR018580">
    <property type="entry name" value="Uncharacterised_YfhO"/>
</dbReference>
<name>A0A7X9FSW3_9DELT</name>
<proteinExistence type="predicted"/>
<keyword evidence="1" id="KW-0472">Membrane</keyword>
<dbReference type="EMBL" id="JAAZON010000384">
    <property type="protein sequence ID" value="NMC63219.1"/>
    <property type="molecule type" value="Genomic_DNA"/>
</dbReference>
<keyword evidence="1" id="KW-0812">Transmembrane</keyword>
<accession>A0A7X9FSW3</accession>
<evidence type="ECO:0000313" key="2">
    <source>
        <dbReference type="EMBL" id="NMC63219.1"/>
    </source>
</evidence>
<reference evidence="2 3" key="1">
    <citation type="journal article" date="2020" name="Biotechnol. Biofuels">
        <title>New insights from the biogas microbiome by comprehensive genome-resolved metagenomics of nearly 1600 species originating from multiple anaerobic digesters.</title>
        <authorList>
            <person name="Campanaro S."/>
            <person name="Treu L."/>
            <person name="Rodriguez-R L.M."/>
            <person name="Kovalovszki A."/>
            <person name="Ziels R.M."/>
            <person name="Maus I."/>
            <person name="Zhu X."/>
            <person name="Kougias P.G."/>
            <person name="Basile A."/>
            <person name="Luo G."/>
            <person name="Schluter A."/>
            <person name="Konstantinidis K.T."/>
            <person name="Angelidaki I."/>
        </authorList>
    </citation>
    <scope>NUCLEOTIDE SEQUENCE [LARGE SCALE GENOMIC DNA]</scope>
    <source>
        <strain evidence="2">AS27yjCOA_65</strain>
    </source>
</reference>
<protein>
    <submittedName>
        <fullName evidence="2">YfhO family protein</fullName>
    </submittedName>
</protein>
<comment type="caution">
    <text evidence="2">The sequence shown here is derived from an EMBL/GenBank/DDBJ whole genome shotgun (WGS) entry which is preliminary data.</text>
</comment>
<dbReference type="Proteomes" id="UP000524246">
    <property type="component" value="Unassembled WGS sequence"/>
</dbReference>
<evidence type="ECO:0000313" key="3">
    <source>
        <dbReference type="Proteomes" id="UP000524246"/>
    </source>
</evidence>
<evidence type="ECO:0000256" key="1">
    <source>
        <dbReference type="SAM" id="Phobius"/>
    </source>
</evidence>
<sequence>MEKFKEKRGVIIWRGALLCFVALTVFDLFYHHIRQNPLVDARIWLSPPRSAEIIKKEGKNERVFAPASAAQHVNLFNHSKGWSGDLSGYYEHRELLQPNSNLLHGIATLDGYSGISPRWLVDLIGDHNRTGFLWQLYKVTPVDLEALPAFFDWLEALSVRWLILPMRVSSERLQHMGSAPPVELYRLHGTLPRVRVLNNVRIVESLDEVWTLVATEELNIRNEVLLHDQSLAPLVAAIEKESEGEQQVSDARILIDRSTELVVEAVAKKRSLLLVADTYYPGWEATVDGELTPIFRANIAHRAVELKPGKHRVEFRFNSQAVKKGIQFSAAGILILIFLSILVLAWKPNHAK</sequence>
<keyword evidence="1" id="KW-1133">Transmembrane helix</keyword>
<dbReference type="AlphaFoldDB" id="A0A7X9FSW3"/>
<feature type="transmembrane region" description="Helical" evidence="1">
    <location>
        <begin position="12"/>
        <end position="33"/>
    </location>
</feature>
<feature type="transmembrane region" description="Helical" evidence="1">
    <location>
        <begin position="326"/>
        <end position="346"/>
    </location>
</feature>
<gene>
    <name evidence="2" type="ORF">GYA55_08620</name>
</gene>